<dbReference type="InterPro" id="IPR046348">
    <property type="entry name" value="SIS_dom_sf"/>
</dbReference>
<dbReference type="InterPro" id="IPR001347">
    <property type="entry name" value="SIS_dom"/>
</dbReference>
<keyword evidence="3" id="KW-0804">Transcription</keyword>
<dbReference type="InterPro" id="IPR000281">
    <property type="entry name" value="HTH_RpiR"/>
</dbReference>
<feature type="domain" description="SIS" evidence="5">
    <location>
        <begin position="125"/>
        <end position="267"/>
    </location>
</feature>
<protein>
    <submittedName>
        <fullName evidence="6">MurR/RpiR family transcriptional regulator</fullName>
    </submittedName>
</protein>
<dbReference type="GO" id="GO:0003700">
    <property type="term" value="F:DNA-binding transcription factor activity"/>
    <property type="evidence" value="ECO:0007669"/>
    <property type="project" value="InterPro"/>
</dbReference>
<reference evidence="6 7" key="1">
    <citation type="submission" date="2018-08" db="EMBL/GenBank/DDBJ databases">
        <title>A genome reference for cultivated species of the human gut microbiota.</title>
        <authorList>
            <person name="Zou Y."/>
            <person name="Xue W."/>
            <person name="Luo G."/>
        </authorList>
    </citation>
    <scope>NUCLEOTIDE SEQUENCE [LARGE SCALE GENOMIC DNA]</scope>
    <source>
        <strain evidence="6 7">AF29-2</strain>
    </source>
</reference>
<dbReference type="CDD" id="cd05013">
    <property type="entry name" value="SIS_RpiR"/>
    <property type="match status" value="1"/>
</dbReference>
<feature type="domain" description="HTH rpiR-type" evidence="4">
    <location>
        <begin position="4"/>
        <end position="80"/>
    </location>
</feature>
<dbReference type="GO" id="GO:0097367">
    <property type="term" value="F:carbohydrate derivative binding"/>
    <property type="evidence" value="ECO:0007669"/>
    <property type="project" value="InterPro"/>
</dbReference>
<dbReference type="Gene3D" id="1.10.10.10">
    <property type="entry name" value="Winged helix-like DNA-binding domain superfamily/Winged helix DNA-binding domain"/>
    <property type="match status" value="1"/>
</dbReference>
<dbReference type="PANTHER" id="PTHR30514">
    <property type="entry name" value="GLUCOKINASE"/>
    <property type="match status" value="1"/>
</dbReference>
<keyword evidence="2" id="KW-0238">DNA-binding</keyword>
<dbReference type="EMBL" id="QRST01000006">
    <property type="protein sequence ID" value="RGQ06234.1"/>
    <property type="molecule type" value="Genomic_DNA"/>
</dbReference>
<evidence type="ECO:0000256" key="2">
    <source>
        <dbReference type="ARBA" id="ARBA00023125"/>
    </source>
</evidence>
<evidence type="ECO:0000259" key="4">
    <source>
        <dbReference type="PROSITE" id="PS51071"/>
    </source>
</evidence>
<proteinExistence type="predicted"/>
<dbReference type="SUPFAM" id="SSF46689">
    <property type="entry name" value="Homeodomain-like"/>
    <property type="match status" value="1"/>
</dbReference>
<name>A0A411ZTS5_9FIRM</name>
<dbReference type="PROSITE" id="PS51464">
    <property type="entry name" value="SIS"/>
    <property type="match status" value="1"/>
</dbReference>
<dbReference type="InterPro" id="IPR009057">
    <property type="entry name" value="Homeodomain-like_sf"/>
</dbReference>
<dbReference type="GO" id="GO:0003677">
    <property type="term" value="F:DNA binding"/>
    <property type="evidence" value="ECO:0007669"/>
    <property type="project" value="UniProtKB-KW"/>
</dbReference>
<dbReference type="SUPFAM" id="SSF53697">
    <property type="entry name" value="SIS domain"/>
    <property type="match status" value="1"/>
</dbReference>
<sequence>MDKNTIINQLFANYPHFFASEKKIADYIIKYHTKVVNMTIKELAKACGASEATISRFCRKCDVKSFHHLKIELARERIETDTSIKVSNNITRDNISQSLQNILANKIAEISATINMIDTNTLDKIISAIQSAKRVQIIAVGNTIPVALDGAFKFNEIGIPTVAGSIWETQASYSLNLTKKDVLIAISNSGESSKIYTIVDLANKRKVTTIGITNNKNSAIGKIVKYHLQTATREKLFLDEFYFSRISASTIIEILYLFLTLEQKDCYKRLSQCEEIFADEKL</sequence>
<dbReference type="Gene3D" id="3.40.50.10490">
    <property type="entry name" value="Glucose-6-phosphate isomerase like protein, domain 1"/>
    <property type="match status" value="1"/>
</dbReference>
<keyword evidence="1" id="KW-0805">Transcription regulation</keyword>
<evidence type="ECO:0000313" key="7">
    <source>
        <dbReference type="Proteomes" id="UP000284662"/>
    </source>
</evidence>
<dbReference type="GO" id="GO:1901135">
    <property type="term" value="P:carbohydrate derivative metabolic process"/>
    <property type="evidence" value="ECO:0007669"/>
    <property type="project" value="InterPro"/>
</dbReference>
<dbReference type="InterPro" id="IPR035472">
    <property type="entry name" value="RpiR-like_SIS"/>
</dbReference>
<gene>
    <name evidence="6" type="ORF">DWZ11_04570</name>
</gene>
<dbReference type="InterPro" id="IPR047640">
    <property type="entry name" value="RpiR-like"/>
</dbReference>
<comment type="caution">
    <text evidence="6">The sequence shown here is derived from an EMBL/GenBank/DDBJ whole genome shotgun (WGS) entry which is preliminary data.</text>
</comment>
<dbReference type="InterPro" id="IPR036388">
    <property type="entry name" value="WH-like_DNA-bd_sf"/>
</dbReference>
<evidence type="ECO:0000256" key="1">
    <source>
        <dbReference type="ARBA" id="ARBA00023015"/>
    </source>
</evidence>
<evidence type="ECO:0000256" key="3">
    <source>
        <dbReference type="ARBA" id="ARBA00023163"/>
    </source>
</evidence>
<evidence type="ECO:0000259" key="5">
    <source>
        <dbReference type="PROSITE" id="PS51464"/>
    </source>
</evidence>
<evidence type="ECO:0000313" key="6">
    <source>
        <dbReference type="EMBL" id="RGQ06234.1"/>
    </source>
</evidence>
<dbReference type="PANTHER" id="PTHR30514:SF1">
    <property type="entry name" value="HTH-TYPE TRANSCRIPTIONAL REGULATOR HEXR-RELATED"/>
    <property type="match status" value="1"/>
</dbReference>
<dbReference type="Proteomes" id="UP000284662">
    <property type="component" value="Unassembled WGS sequence"/>
</dbReference>
<accession>A0A411ZTS5</accession>
<organism evidence="6 7">
    <name type="scientific">Megamonas rupellensis</name>
    <dbReference type="NCBI Taxonomy" id="491921"/>
    <lineage>
        <taxon>Bacteria</taxon>
        <taxon>Bacillati</taxon>
        <taxon>Bacillota</taxon>
        <taxon>Negativicutes</taxon>
        <taxon>Selenomonadales</taxon>
        <taxon>Selenomonadaceae</taxon>
        <taxon>Megamonas</taxon>
    </lineage>
</organism>
<dbReference type="PROSITE" id="PS51071">
    <property type="entry name" value="HTH_RPIR"/>
    <property type="match status" value="1"/>
</dbReference>
<dbReference type="RefSeq" id="WP_117584920.1">
    <property type="nucleotide sequence ID" value="NZ_QRST01000006.1"/>
</dbReference>
<dbReference type="AlphaFoldDB" id="A0A411ZTS5"/>
<dbReference type="Pfam" id="PF01380">
    <property type="entry name" value="SIS"/>
    <property type="match status" value="1"/>
</dbReference>
<dbReference type="Pfam" id="PF01418">
    <property type="entry name" value="HTH_6"/>
    <property type="match status" value="1"/>
</dbReference>